<name>A0AC34RPU1_9BILA</name>
<organism evidence="1 2">
    <name type="scientific">Panagrolaimus sp. JU765</name>
    <dbReference type="NCBI Taxonomy" id="591449"/>
    <lineage>
        <taxon>Eukaryota</taxon>
        <taxon>Metazoa</taxon>
        <taxon>Ecdysozoa</taxon>
        <taxon>Nematoda</taxon>
        <taxon>Chromadorea</taxon>
        <taxon>Rhabditida</taxon>
        <taxon>Tylenchina</taxon>
        <taxon>Panagrolaimomorpha</taxon>
        <taxon>Panagrolaimoidea</taxon>
        <taxon>Panagrolaimidae</taxon>
        <taxon>Panagrolaimus</taxon>
    </lineage>
</organism>
<dbReference type="Proteomes" id="UP000887576">
    <property type="component" value="Unplaced"/>
</dbReference>
<accession>A0AC34RPU1</accession>
<proteinExistence type="predicted"/>
<protein>
    <submittedName>
        <fullName evidence="2">Palmitoyltransferase</fullName>
    </submittedName>
</protein>
<evidence type="ECO:0000313" key="2">
    <source>
        <dbReference type="WBParaSite" id="JU765_v2.g878.t1"/>
    </source>
</evidence>
<evidence type="ECO:0000313" key="1">
    <source>
        <dbReference type="Proteomes" id="UP000887576"/>
    </source>
</evidence>
<sequence length="455" mass="50943">MRAFCKKLSHALPASITWSLLLGCSGAFFYFLVPAIIQLYGFFGWVLSLFDIFIFIMLVCNLIMASSMDPGIHPFASSAEEAMVDDFRSPLYKNVEINGITVRMKWCVTCKFYRPPRSSHCSICNRCVDCFDHHCPWVHNCVGRRNYRYFLMFLISLSLHIIYVFSISLGYTLSSRYRNDVLSRPNLCAIVLMALCALLALPIIGLTGFHIVLVVRARTTNEQVTGKFRSGFNPFTTGCCNNAMKSLCTSQYPNFNVDISRKKKTADDTLTVSYFPESISVDGHIRLKKSGSISSSGTASIARASPLLRKQNDDSVRNLYEDDDTTTKMGDSSRTGSFIDLERRSNKVPVNPSPVALTRVSPALKIVHSHSSNEPLIPSSKNDISKSSSLSNGTISTMVKKPLKFSEAVRMHDNLTAFLPKQLIVRSLAFSDITPLRPTQMHGPIMQFHFQLFCL</sequence>
<reference evidence="2" key="1">
    <citation type="submission" date="2022-11" db="UniProtKB">
        <authorList>
            <consortium name="WormBaseParasite"/>
        </authorList>
    </citation>
    <scope>IDENTIFICATION</scope>
</reference>
<dbReference type="WBParaSite" id="JU765_v2.g878.t1">
    <property type="protein sequence ID" value="JU765_v2.g878.t1"/>
    <property type="gene ID" value="JU765_v2.g878"/>
</dbReference>